<organism evidence="2 3">
    <name type="scientific">Fusarium heterosporum</name>
    <dbReference type="NCBI Taxonomy" id="42747"/>
    <lineage>
        <taxon>Eukaryota</taxon>
        <taxon>Fungi</taxon>
        <taxon>Dikarya</taxon>
        <taxon>Ascomycota</taxon>
        <taxon>Pezizomycotina</taxon>
        <taxon>Sordariomycetes</taxon>
        <taxon>Hypocreomycetidae</taxon>
        <taxon>Hypocreales</taxon>
        <taxon>Nectriaceae</taxon>
        <taxon>Fusarium</taxon>
        <taxon>Fusarium heterosporum species complex</taxon>
    </lineage>
</organism>
<dbReference type="OrthoDB" id="3363286at2759"/>
<feature type="compositionally biased region" description="Basic and acidic residues" evidence="1">
    <location>
        <begin position="165"/>
        <end position="180"/>
    </location>
</feature>
<accession>A0A8H5WKG3</accession>
<evidence type="ECO:0000256" key="1">
    <source>
        <dbReference type="SAM" id="MobiDB-lite"/>
    </source>
</evidence>
<evidence type="ECO:0000313" key="3">
    <source>
        <dbReference type="Proteomes" id="UP000567885"/>
    </source>
</evidence>
<evidence type="ECO:0000313" key="2">
    <source>
        <dbReference type="EMBL" id="KAF5663211.1"/>
    </source>
</evidence>
<keyword evidence="3" id="KW-1185">Reference proteome</keyword>
<reference evidence="2 3" key="1">
    <citation type="submission" date="2020-05" db="EMBL/GenBank/DDBJ databases">
        <title>Identification and distribution of gene clusters putatively required for synthesis of sphingolipid metabolism inhibitors in phylogenetically diverse species of the filamentous fungus Fusarium.</title>
        <authorList>
            <person name="Kim H.-S."/>
            <person name="Busman M."/>
            <person name="Brown D.W."/>
            <person name="Divon H."/>
            <person name="Uhlig S."/>
            <person name="Proctor R.H."/>
        </authorList>
    </citation>
    <scope>NUCLEOTIDE SEQUENCE [LARGE SCALE GENOMIC DNA]</scope>
    <source>
        <strain evidence="2 3">NRRL 20693</strain>
    </source>
</reference>
<proteinExistence type="predicted"/>
<dbReference type="Proteomes" id="UP000567885">
    <property type="component" value="Unassembled WGS sequence"/>
</dbReference>
<name>A0A8H5WKG3_FUSHE</name>
<comment type="caution">
    <text evidence="2">The sequence shown here is derived from an EMBL/GenBank/DDBJ whole genome shotgun (WGS) entry which is preliminary data.</text>
</comment>
<protein>
    <submittedName>
        <fullName evidence="2">Uncharacterized protein</fullName>
    </submittedName>
</protein>
<gene>
    <name evidence="2" type="ORF">FHETE_7591</name>
</gene>
<sequence length="441" mass="50584">MHRYTKACAGRLWNSRPTLDGQQRWTSYTKAALERDAILEQIESELGRMRNGKRVKVNPESRTIKTDAGELPISPMMDPNWISKRRRHEKAVPSKISGVFRKKLSNNPYAQALMTPMRWCKNTNTILPRYFLQDFELVEHPDPKQTNPWFAPGPLSFESVMPWHSNDDHEHGSKVGRDQTADSGKQPQETPKKHTSTTLEVDAQAESIEKASAILEGEREPEVEAAAAGQARKEDEVTIYEVNGERRLRRAPHVSYALARKSVINMIGRRKAYQSRMSFRMGMASLRPPGQKIFRPDMGDVLLKMLRRQAVDALIARSDRQGKQPEKFISAVKSWEEAKTHGGGCILYIPKEDMEDINSYATLDVENVNYGNKIAVHDLIYLLGEEEVNRLKMESNLFKEHEILVLENYRSLSMRTLHMLLWRLQGYLAVPTVEVIEGRQY</sequence>
<dbReference type="EMBL" id="JAAGWQ010000151">
    <property type="protein sequence ID" value="KAF5663211.1"/>
    <property type="molecule type" value="Genomic_DNA"/>
</dbReference>
<feature type="region of interest" description="Disordered" evidence="1">
    <location>
        <begin position="160"/>
        <end position="203"/>
    </location>
</feature>
<dbReference type="AlphaFoldDB" id="A0A8H5WKG3"/>